<dbReference type="PANTHER" id="PTHR10037">
    <property type="entry name" value="VOLTAGE-GATED CATION CHANNEL CALCIUM AND SODIUM"/>
    <property type="match status" value="1"/>
</dbReference>
<evidence type="ECO:0000256" key="4">
    <source>
        <dbReference type="ARBA" id="ARBA00022989"/>
    </source>
</evidence>
<keyword evidence="5 7" id="KW-0472">Membrane</keyword>
<feature type="domain" description="EF-hand" evidence="8">
    <location>
        <begin position="448"/>
        <end position="483"/>
    </location>
</feature>
<gene>
    <name evidence="9" type="primary">CACNA1H</name>
    <name evidence="9" type="ORF">SNAT2548_LOCUS10739</name>
</gene>
<feature type="transmembrane region" description="Helical" evidence="7">
    <location>
        <begin position="329"/>
        <end position="356"/>
    </location>
</feature>
<evidence type="ECO:0000313" key="9">
    <source>
        <dbReference type="EMBL" id="CAE7240222.1"/>
    </source>
</evidence>
<evidence type="ECO:0000256" key="2">
    <source>
        <dbReference type="ARBA" id="ARBA00022692"/>
    </source>
</evidence>
<dbReference type="PROSITE" id="PS00018">
    <property type="entry name" value="EF_HAND_1"/>
    <property type="match status" value="1"/>
</dbReference>
<dbReference type="InterPro" id="IPR018247">
    <property type="entry name" value="EF_Hand_1_Ca_BS"/>
</dbReference>
<dbReference type="Proteomes" id="UP000604046">
    <property type="component" value="Unassembled WGS sequence"/>
</dbReference>
<dbReference type="GO" id="GO:0001518">
    <property type="term" value="C:voltage-gated sodium channel complex"/>
    <property type="evidence" value="ECO:0007669"/>
    <property type="project" value="TreeGrafter"/>
</dbReference>
<dbReference type="Pfam" id="PF00520">
    <property type="entry name" value="Ion_trans"/>
    <property type="match status" value="1"/>
</dbReference>
<dbReference type="Gene3D" id="1.10.238.10">
    <property type="entry name" value="EF-hand"/>
    <property type="match status" value="1"/>
</dbReference>
<dbReference type="SUPFAM" id="SSF47473">
    <property type="entry name" value="EF-hand"/>
    <property type="match status" value="1"/>
</dbReference>
<dbReference type="PROSITE" id="PS50222">
    <property type="entry name" value="EF_HAND_2"/>
    <property type="match status" value="2"/>
</dbReference>
<protein>
    <submittedName>
        <fullName evidence="9">CACNA1H protein</fullName>
    </submittedName>
</protein>
<evidence type="ECO:0000256" key="5">
    <source>
        <dbReference type="ARBA" id="ARBA00023136"/>
    </source>
</evidence>
<dbReference type="PANTHER" id="PTHR10037:SF62">
    <property type="entry name" value="SODIUM CHANNEL PROTEIN 60E"/>
    <property type="match status" value="1"/>
</dbReference>
<dbReference type="SUPFAM" id="SSF81324">
    <property type="entry name" value="Voltage-gated potassium channels"/>
    <property type="match status" value="1"/>
</dbReference>
<evidence type="ECO:0000256" key="7">
    <source>
        <dbReference type="SAM" id="Phobius"/>
    </source>
</evidence>
<organism evidence="9 10">
    <name type="scientific">Symbiodinium natans</name>
    <dbReference type="NCBI Taxonomy" id="878477"/>
    <lineage>
        <taxon>Eukaryota</taxon>
        <taxon>Sar</taxon>
        <taxon>Alveolata</taxon>
        <taxon>Dinophyceae</taxon>
        <taxon>Suessiales</taxon>
        <taxon>Symbiodiniaceae</taxon>
        <taxon>Symbiodinium</taxon>
    </lineage>
</organism>
<keyword evidence="2 7" id="KW-0812">Transmembrane</keyword>
<feature type="compositionally biased region" description="Basic and acidic residues" evidence="6">
    <location>
        <begin position="580"/>
        <end position="592"/>
    </location>
</feature>
<comment type="caution">
    <text evidence="9">The sequence shown here is derived from an EMBL/GenBank/DDBJ whole genome shotgun (WGS) entry which is preliminary data.</text>
</comment>
<evidence type="ECO:0000256" key="1">
    <source>
        <dbReference type="ARBA" id="ARBA00004141"/>
    </source>
</evidence>
<accession>A0A812L4Y0</accession>
<evidence type="ECO:0000256" key="3">
    <source>
        <dbReference type="ARBA" id="ARBA00022837"/>
    </source>
</evidence>
<feature type="transmembrane region" description="Helical" evidence="7">
    <location>
        <begin position="220"/>
        <end position="240"/>
    </location>
</feature>
<feature type="transmembrane region" description="Helical" evidence="7">
    <location>
        <begin position="408"/>
        <end position="428"/>
    </location>
</feature>
<name>A0A812L4Y0_9DINO</name>
<feature type="region of interest" description="Disordered" evidence="6">
    <location>
        <begin position="99"/>
        <end position="130"/>
    </location>
</feature>
<feature type="region of interest" description="Disordered" evidence="6">
    <location>
        <begin position="572"/>
        <end position="592"/>
    </location>
</feature>
<reference evidence="9" key="1">
    <citation type="submission" date="2021-02" db="EMBL/GenBank/DDBJ databases">
        <authorList>
            <person name="Dougan E. K."/>
            <person name="Rhodes N."/>
            <person name="Thang M."/>
            <person name="Chan C."/>
        </authorList>
    </citation>
    <scope>NUCLEOTIDE SEQUENCE</scope>
</reference>
<feature type="transmembrane region" description="Helical" evidence="7">
    <location>
        <begin position="180"/>
        <end position="200"/>
    </location>
</feature>
<dbReference type="InterPro" id="IPR002048">
    <property type="entry name" value="EF_hand_dom"/>
</dbReference>
<keyword evidence="4 7" id="KW-1133">Transmembrane helix</keyword>
<dbReference type="InterPro" id="IPR011992">
    <property type="entry name" value="EF-hand-dom_pair"/>
</dbReference>
<dbReference type="InterPro" id="IPR043203">
    <property type="entry name" value="VGCC_Ca_Na"/>
</dbReference>
<dbReference type="GO" id="GO:0005509">
    <property type="term" value="F:calcium ion binding"/>
    <property type="evidence" value="ECO:0007669"/>
    <property type="project" value="InterPro"/>
</dbReference>
<dbReference type="GO" id="GO:0005248">
    <property type="term" value="F:voltage-gated sodium channel activity"/>
    <property type="evidence" value="ECO:0007669"/>
    <property type="project" value="TreeGrafter"/>
</dbReference>
<feature type="domain" description="EF-hand" evidence="8">
    <location>
        <begin position="491"/>
        <end position="526"/>
    </location>
</feature>
<keyword evidence="3" id="KW-0106">Calcium</keyword>
<dbReference type="Gene3D" id="1.20.120.350">
    <property type="entry name" value="Voltage-gated potassium channels. Chain C"/>
    <property type="match status" value="1"/>
</dbReference>
<keyword evidence="10" id="KW-1185">Reference proteome</keyword>
<dbReference type="InterPro" id="IPR027359">
    <property type="entry name" value="Volt_channel_dom_sf"/>
</dbReference>
<dbReference type="InterPro" id="IPR005821">
    <property type="entry name" value="Ion_trans_dom"/>
</dbReference>
<dbReference type="OrthoDB" id="416585at2759"/>
<evidence type="ECO:0000313" key="10">
    <source>
        <dbReference type="Proteomes" id="UP000604046"/>
    </source>
</evidence>
<feature type="compositionally biased region" description="Basic and acidic residues" evidence="6">
    <location>
        <begin position="121"/>
        <end position="130"/>
    </location>
</feature>
<dbReference type="AlphaFoldDB" id="A0A812L4Y0"/>
<proteinExistence type="predicted"/>
<evidence type="ECO:0000256" key="6">
    <source>
        <dbReference type="SAM" id="MobiDB-lite"/>
    </source>
</evidence>
<comment type="subcellular location">
    <subcellularLocation>
        <location evidence="1">Membrane</location>
        <topology evidence="1">Multi-pass membrane protein</topology>
    </subcellularLocation>
</comment>
<sequence>MTSNETFHDINEMQRCATLCSSLARIAEMLDSCLCPAMDVKCDEQKDQMQQLVEEVLQKQHNALLLRLELWLSKLDEQLPQLPPKTVTEWTRQVTPAVSNRISGSSARGRRRSETAEEDKGEEKPLRRSIHSEDYELAQSEADRIESMKNLAMASRQTSKTRTRLQSWARRTQQRAARMASSLAFNIFFSMVIVSNSVFLGLQLEWSARQVDQLVEPVFLAGHLIYASLFSVEMLIRLVASGPKTYLFGHSCAWNWLDIFVVVPAWIEITMDVMSANATDAGTGASNFRIIRVFKLTRLLQVLRSVRIVRFVSAFRALVYSVIDTTRQLLWAMVLLMLIIYSFGILFTDAVLYHLFWSGEADEGHLKMYFGSVMSSCNTLFRALMNGFDWSVAADALLPLGDFWVQLFHLYIAFCGLAVLNVITGVFVNSAIKTREKDHETLMQNMYKLKDLVGDLWKKLDKAGAGKITITEFERMFEEEDMRAFFGAIEMNAMDAWTLFDSLDADGDHLISFEEFKERCLQLHGPARSVDLFALKQQNNKLWEELMALQQGTQQVSELLVSLGTVVSGTLGGPGGMESVELKWPETPREDR</sequence>
<dbReference type="Gene3D" id="1.10.287.70">
    <property type="match status" value="1"/>
</dbReference>
<dbReference type="EMBL" id="CAJNDS010000903">
    <property type="protein sequence ID" value="CAE7240222.1"/>
    <property type="molecule type" value="Genomic_DNA"/>
</dbReference>
<evidence type="ECO:0000259" key="8">
    <source>
        <dbReference type="PROSITE" id="PS50222"/>
    </source>
</evidence>